<keyword evidence="6 8" id="KW-0472">Membrane</keyword>
<evidence type="ECO:0000256" key="6">
    <source>
        <dbReference type="ARBA" id="ARBA00023136"/>
    </source>
</evidence>
<comment type="caution">
    <text evidence="9">The sequence shown here is derived from an EMBL/GenBank/DDBJ whole genome shotgun (WGS) entry which is preliminary data.</text>
</comment>
<evidence type="ECO:0000256" key="3">
    <source>
        <dbReference type="ARBA" id="ARBA00022448"/>
    </source>
</evidence>
<feature type="region of interest" description="Disordered" evidence="7">
    <location>
        <begin position="1"/>
        <end position="23"/>
    </location>
</feature>
<feature type="transmembrane region" description="Helical" evidence="8">
    <location>
        <begin position="152"/>
        <end position="171"/>
    </location>
</feature>
<sequence length="452" mass="51366">MEDQPENENLLSAPVKLSPGWEDRTDKSAEELNFKPAHEERTPVDRWRVVYFILLLHGIATLMPWNMFITANSYFVDYKLAGNETDVVKYRNYFLSFLGFAAQIPNLVLNGLNVFLQCKGGNTGMRIVWSIIIVVIMFIITVFLAMIDSSGWPAAFFWITMISVVFINMANGVYQNSVYGIAANLPMKYTNAVVLGSNLSGTITSIIMILSIAMTPDPRTSAIYYFLAAIFILLVAFDTYFILPLMPFYRAHTTQIQSDNKSDLETEDQSPPFLYIFKKCWIQLFGVFFVFFVTLTCFPAIQAGVMRSSSSFFITDKYYAPITCFLFFNAFATLGNFISEYVKVPGPRWVWLPIVLRFLFVPFFCFCNFKPDMRQLPVFINNDYVYITGGILMAVTSGYFSSLSMMYVPRCVDEPKYKGTAGMMGAFFLILGITTGILFSLPVTIFVENATW</sequence>
<feature type="transmembrane region" description="Helical" evidence="8">
    <location>
        <begin position="350"/>
        <end position="369"/>
    </location>
</feature>
<keyword evidence="5 8" id="KW-1133">Transmembrane helix</keyword>
<protein>
    <recommendedName>
        <fullName evidence="11">Nucleoside transporter</fullName>
    </recommendedName>
</protein>
<evidence type="ECO:0000313" key="10">
    <source>
        <dbReference type="Proteomes" id="UP001209878"/>
    </source>
</evidence>
<feature type="transmembrane region" description="Helical" evidence="8">
    <location>
        <begin position="127"/>
        <end position="146"/>
    </location>
</feature>
<dbReference type="GO" id="GO:0005337">
    <property type="term" value="F:nucleoside transmembrane transporter activity"/>
    <property type="evidence" value="ECO:0007669"/>
    <property type="project" value="InterPro"/>
</dbReference>
<feature type="transmembrane region" description="Helical" evidence="8">
    <location>
        <begin position="222"/>
        <end position="243"/>
    </location>
</feature>
<dbReference type="PIRSF" id="PIRSF016379">
    <property type="entry name" value="ENT"/>
    <property type="match status" value="1"/>
</dbReference>
<organism evidence="9 10">
    <name type="scientific">Ridgeia piscesae</name>
    <name type="common">Tubeworm</name>
    <dbReference type="NCBI Taxonomy" id="27915"/>
    <lineage>
        <taxon>Eukaryota</taxon>
        <taxon>Metazoa</taxon>
        <taxon>Spiralia</taxon>
        <taxon>Lophotrochozoa</taxon>
        <taxon>Annelida</taxon>
        <taxon>Polychaeta</taxon>
        <taxon>Sedentaria</taxon>
        <taxon>Canalipalpata</taxon>
        <taxon>Sabellida</taxon>
        <taxon>Siboglinidae</taxon>
        <taxon>Ridgeia</taxon>
    </lineage>
</organism>
<accession>A0AAD9KII6</accession>
<dbReference type="GO" id="GO:0005886">
    <property type="term" value="C:plasma membrane"/>
    <property type="evidence" value="ECO:0007669"/>
    <property type="project" value="TreeGrafter"/>
</dbReference>
<evidence type="ECO:0008006" key="11">
    <source>
        <dbReference type="Google" id="ProtNLM"/>
    </source>
</evidence>
<dbReference type="PRINTS" id="PR01130">
    <property type="entry name" value="DERENTRNSPRT"/>
</dbReference>
<evidence type="ECO:0000256" key="2">
    <source>
        <dbReference type="ARBA" id="ARBA00007965"/>
    </source>
</evidence>
<comment type="subcellular location">
    <subcellularLocation>
        <location evidence="1">Membrane</location>
        <topology evidence="1">Multi-pass membrane protein</topology>
    </subcellularLocation>
</comment>
<evidence type="ECO:0000313" key="9">
    <source>
        <dbReference type="EMBL" id="KAK2171816.1"/>
    </source>
</evidence>
<dbReference type="Proteomes" id="UP001209878">
    <property type="component" value="Unassembled WGS sequence"/>
</dbReference>
<comment type="similarity">
    <text evidence="2">Belongs to the SLC29A/ENT transporter (TC 2.A.57) family.</text>
</comment>
<feature type="transmembrane region" description="Helical" evidence="8">
    <location>
        <begin position="94"/>
        <end position="115"/>
    </location>
</feature>
<evidence type="ECO:0000256" key="5">
    <source>
        <dbReference type="ARBA" id="ARBA00022989"/>
    </source>
</evidence>
<feature type="transmembrane region" description="Helical" evidence="8">
    <location>
        <begin position="284"/>
        <end position="306"/>
    </location>
</feature>
<evidence type="ECO:0000256" key="1">
    <source>
        <dbReference type="ARBA" id="ARBA00004141"/>
    </source>
</evidence>
<reference evidence="9" key="1">
    <citation type="journal article" date="2023" name="Mol. Biol. Evol.">
        <title>Third-Generation Sequencing Reveals the Adaptive Role of the Epigenome in Three Deep-Sea Polychaetes.</title>
        <authorList>
            <person name="Perez M."/>
            <person name="Aroh O."/>
            <person name="Sun Y."/>
            <person name="Lan Y."/>
            <person name="Juniper S.K."/>
            <person name="Young C.R."/>
            <person name="Angers B."/>
            <person name="Qian P.Y."/>
        </authorList>
    </citation>
    <scope>NUCLEOTIDE SEQUENCE</scope>
    <source>
        <strain evidence="9">R07B-5</strain>
    </source>
</reference>
<evidence type="ECO:0000256" key="8">
    <source>
        <dbReference type="SAM" id="Phobius"/>
    </source>
</evidence>
<name>A0AAD9KII6_RIDPI</name>
<feature type="transmembrane region" description="Helical" evidence="8">
    <location>
        <begin position="420"/>
        <end position="447"/>
    </location>
</feature>
<keyword evidence="10" id="KW-1185">Reference proteome</keyword>
<gene>
    <name evidence="9" type="ORF">NP493_1018g00007</name>
</gene>
<feature type="transmembrane region" description="Helical" evidence="8">
    <location>
        <begin position="318"/>
        <end position="338"/>
    </location>
</feature>
<dbReference type="AlphaFoldDB" id="A0AAD9KII6"/>
<evidence type="ECO:0000256" key="4">
    <source>
        <dbReference type="ARBA" id="ARBA00022692"/>
    </source>
</evidence>
<dbReference type="InterPro" id="IPR036259">
    <property type="entry name" value="MFS_trans_sf"/>
</dbReference>
<dbReference type="SUPFAM" id="SSF103473">
    <property type="entry name" value="MFS general substrate transporter"/>
    <property type="match status" value="1"/>
</dbReference>
<dbReference type="PANTHER" id="PTHR10332:SF80">
    <property type="entry name" value="EQUILIBRATIVE NUCLEOSIDE TRANSPORTER 2, ISOFORM A"/>
    <property type="match status" value="1"/>
</dbReference>
<feature type="transmembrane region" description="Helical" evidence="8">
    <location>
        <begin position="49"/>
        <end position="74"/>
    </location>
</feature>
<proteinExistence type="inferred from homology"/>
<feature type="transmembrane region" description="Helical" evidence="8">
    <location>
        <begin position="192"/>
        <end position="216"/>
    </location>
</feature>
<dbReference type="Pfam" id="PF01733">
    <property type="entry name" value="Nucleoside_tran"/>
    <property type="match status" value="1"/>
</dbReference>
<dbReference type="PANTHER" id="PTHR10332">
    <property type="entry name" value="EQUILIBRATIVE NUCLEOSIDE TRANSPORTER"/>
    <property type="match status" value="1"/>
</dbReference>
<keyword evidence="3" id="KW-0813">Transport</keyword>
<dbReference type="EMBL" id="JAODUO010001023">
    <property type="protein sequence ID" value="KAK2171816.1"/>
    <property type="molecule type" value="Genomic_DNA"/>
</dbReference>
<feature type="transmembrane region" description="Helical" evidence="8">
    <location>
        <begin position="384"/>
        <end position="408"/>
    </location>
</feature>
<keyword evidence="4 8" id="KW-0812">Transmembrane</keyword>
<dbReference type="InterPro" id="IPR002259">
    <property type="entry name" value="Eqnu_transpt"/>
</dbReference>
<evidence type="ECO:0000256" key="7">
    <source>
        <dbReference type="SAM" id="MobiDB-lite"/>
    </source>
</evidence>